<reference evidence="1" key="1">
    <citation type="journal article" date="1991" name="J. Biol. Chem.">
        <title>Identification, purification, and characterization of a novel serine/threonine protein phosphatase from bovine brain.</title>
        <authorList>
            <person name="Honkanen R.E."/>
            <person name="Zwiller J."/>
            <person name="Daily S.L."/>
            <person name="Khatra B.S."/>
            <person name="Dukelow M."/>
            <person name="Boynton A.L."/>
        </authorList>
    </citation>
    <scope>PROTEIN SEQUENCE</scope>
</reference>
<evidence type="ECO:0000313" key="1">
    <source>
        <dbReference type="PIR" id="A38741"/>
    </source>
</evidence>
<sequence length="33" mass="3998">GDYVDRMAYYVVVNYFIADKSDYVVVRNYWNVT</sequence>
<dbReference type="PIR" id="A38741">
    <property type="entry name" value="A38741"/>
</dbReference>
<name>Q7M2L6_BOVIN</name>
<dbReference type="GO" id="GO:0004722">
    <property type="term" value="F:protein serine/threonine phosphatase activity"/>
    <property type="evidence" value="ECO:0007669"/>
    <property type="project" value="UniProtKB-EC"/>
</dbReference>
<dbReference type="AlphaFoldDB" id="Q7M2L6"/>
<accession>Q7M2L6</accession>
<organism evidence="1">
    <name type="scientific">Bos taurus</name>
    <name type="common">Bovine</name>
    <dbReference type="NCBI Taxonomy" id="9913"/>
    <lineage>
        <taxon>Eukaryota</taxon>
        <taxon>Metazoa</taxon>
        <taxon>Chordata</taxon>
        <taxon>Craniata</taxon>
        <taxon>Vertebrata</taxon>
        <taxon>Euteleostomi</taxon>
        <taxon>Mammalia</taxon>
        <taxon>Eutheria</taxon>
        <taxon>Laurasiatheria</taxon>
        <taxon>Artiodactyla</taxon>
        <taxon>Ruminantia</taxon>
        <taxon>Pecora</taxon>
        <taxon>Bovidae</taxon>
        <taxon>Bovinae</taxon>
        <taxon>Bos</taxon>
    </lineage>
</organism>
<dbReference type="EC" id="3.1.3.16" evidence="1"/>
<protein>
    <submittedName>
        <fullName evidence="1">Phosphoprotein phosphatase 3 catalytic chain</fullName>
        <ecNumber evidence="1">3.1.3.16</ecNumber>
    </submittedName>
</protein>
<feature type="non-terminal residue" evidence="1">
    <location>
        <position position="33"/>
    </location>
</feature>
<feature type="non-terminal residue" evidence="1">
    <location>
        <position position="1"/>
    </location>
</feature>
<keyword id="KW-0903">Direct protein sequencing</keyword>
<proteinExistence type="evidence at protein level"/>